<proteinExistence type="predicted"/>
<dbReference type="GO" id="GO:0006952">
    <property type="term" value="P:defense response"/>
    <property type="evidence" value="ECO:0007669"/>
    <property type="project" value="InterPro"/>
</dbReference>
<feature type="domain" description="TIR" evidence="1">
    <location>
        <begin position="72"/>
        <end position="178"/>
    </location>
</feature>
<gene>
    <name evidence="2" type="ORF">POM88_027969</name>
</gene>
<dbReference type="Pfam" id="PF01582">
    <property type="entry name" value="TIR"/>
    <property type="match status" value="1"/>
</dbReference>
<dbReference type="GO" id="GO:0007165">
    <property type="term" value="P:signal transduction"/>
    <property type="evidence" value="ECO:0007669"/>
    <property type="project" value="InterPro"/>
</dbReference>
<dbReference type="Gene3D" id="3.40.50.10140">
    <property type="entry name" value="Toll/interleukin-1 receptor homology (TIR) domain"/>
    <property type="match status" value="1"/>
</dbReference>
<sequence length="232" mass="26868">MHIMAHRWRYIVGSEVISRNDFLEIHFGNTYQWRPVSPRVLIANSAKFCPTSCRRCCILKLSIMKSRQMLLLENVSYRNKSKRLVLPIFYHVDPSDVRKQSGWISEALCYHEEKFKSEVDETKRKNLMDKIKEWRIALTQLANLGGMPLQNVANGYESKLIQKIVNVVKDKVTCNTASTTHPVGIGPSVQDISLWLRNGSSDVEVLICTLWCWRTGEDNHCQIRLRHELPTI</sequence>
<dbReference type="Proteomes" id="UP001237642">
    <property type="component" value="Unassembled WGS sequence"/>
</dbReference>
<reference evidence="2" key="2">
    <citation type="submission" date="2023-05" db="EMBL/GenBank/DDBJ databases">
        <authorList>
            <person name="Schelkunov M.I."/>
        </authorList>
    </citation>
    <scope>NUCLEOTIDE SEQUENCE</scope>
    <source>
        <strain evidence="2">Hsosn_3</strain>
        <tissue evidence="2">Leaf</tissue>
    </source>
</reference>
<dbReference type="SUPFAM" id="SSF52200">
    <property type="entry name" value="Toll/Interleukin receptor TIR domain"/>
    <property type="match status" value="1"/>
</dbReference>
<name>A0AAD8MLY6_9APIA</name>
<organism evidence="2 3">
    <name type="scientific">Heracleum sosnowskyi</name>
    <dbReference type="NCBI Taxonomy" id="360622"/>
    <lineage>
        <taxon>Eukaryota</taxon>
        <taxon>Viridiplantae</taxon>
        <taxon>Streptophyta</taxon>
        <taxon>Embryophyta</taxon>
        <taxon>Tracheophyta</taxon>
        <taxon>Spermatophyta</taxon>
        <taxon>Magnoliopsida</taxon>
        <taxon>eudicotyledons</taxon>
        <taxon>Gunneridae</taxon>
        <taxon>Pentapetalae</taxon>
        <taxon>asterids</taxon>
        <taxon>campanulids</taxon>
        <taxon>Apiales</taxon>
        <taxon>Apiaceae</taxon>
        <taxon>Apioideae</taxon>
        <taxon>apioid superclade</taxon>
        <taxon>Tordylieae</taxon>
        <taxon>Tordyliinae</taxon>
        <taxon>Heracleum</taxon>
    </lineage>
</organism>
<dbReference type="InterPro" id="IPR044974">
    <property type="entry name" value="Disease_R_plants"/>
</dbReference>
<protein>
    <recommendedName>
        <fullName evidence="1">TIR domain-containing protein</fullName>
    </recommendedName>
</protein>
<comment type="caution">
    <text evidence="2">The sequence shown here is derived from an EMBL/GenBank/DDBJ whole genome shotgun (WGS) entry which is preliminary data.</text>
</comment>
<accession>A0AAD8MLY6</accession>
<evidence type="ECO:0000313" key="2">
    <source>
        <dbReference type="EMBL" id="KAK1381225.1"/>
    </source>
</evidence>
<keyword evidence="3" id="KW-1185">Reference proteome</keyword>
<reference evidence="2" key="1">
    <citation type="submission" date="2023-02" db="EMBL/GenBank/DDBJ databases">
        <title>Genome of toxic invasive species Heracleum sosnowskyi carries increased number of genes despite the absence of recent whole-genome duplications.</title>
        <authorList>
            <person name="Schelkunov M."/>
            <person name="Shtratnikova V."/>
            <person name="Makarenko M."/>
            <person name="Klepikova A."/>
            <person name="Omelchenko D."/>
            <person name="Novikova G."/>
            <person name="Obukhova E."/>
            <person name="Bogdanov V."/>
            <person name="Penin A."/>
            <person name="Logacheva M."/>
        </authorList>
    </citation>
    <scope>NUCLEOTIDE SEQUENCE</scope>
    <source>
        <strain evidence="2">Hsosn_3</strain>
        <tissue evidence="2">Leaf</tissue>
    </source>
</reference>
<dbReference type="PANTHER" id="PTHR11017">
    <property type="entry name" value="LEUCINE-RICH REPEAT-CONTAINING PROTEIN"/>
    <property type="match status" value="1"/>
</dbReference>
<dbReference type="AlphaFoldDB" id="A0AAD8MLY6"/>
<evidence type="ECO:0000313" key="3">
    <source>
        <dbReference type="Proteomes" id="UP001237642"/>
    </source>
</evidence>
<evidence type="ECO:0000259" key="1">
    <source>
        <dbReference type="Pfam" id="PF01582"/>
    </source>
</evidence>
<dbReference type="EMBL" id="JAUIZM010000006">
    <property type="protein sequence ID" value="KAK1381225.1"/>
    <property type="molecule type" value="Genomic_DNA"/>
</dbReference>
<dbReference type="InterPro" id="IPR000157">
    <property type="entry name" value="TIR_dom"/>
</dbReference>
<dbReference type="InterPro" id="IPR035897">
    <property type="entry name" value="Toll_tir_struct_dom_sf"/>
</dbReference>
<dbReference type="PANTHER" id="PTHR11017:SF271">
    <property type="entry name" value="DISEASE RESISTANCE PROTEIN (TIR-NBS-LRR CLASS) FAMILY"/>
    <property type="match status" value="1"/>
</dbReference>